<proteinExistence type="predicted"/>
<dbReference type="OrthoDB" id="7186565at2"/>
<organism evidence="2 3">
    <name type="scientific">Arenicella xantha</name>
    <dbReference type="NCBI Taxonomy" id="644221"/>
    <lineage>
        <taxon>Bacteria</taxon>
        <taxon>Pseudomonadati</taxon>
        <taxon>Pseudomonadota</taxon>
        <taxon>Gammaproteobacteria</taxon>
        <taxon>Arenicellales</taxon>
        <taxon>Arenicellaceae</taxon>
        <taxon>Arenicella</taxon>
    </lineage>
</organism>
<sequence length="177" mass="19156">MKRYSLMSTSNKVKTVFASVGSRFSMDRMLSSLEQVVDRHPDIRVKAQAGNTPYTSSTIELIPNLSTDQFELAVTDCDVFVSHAGMGNILLAAQLKKPLIIMPRRVSFGEHISDHQVGTAQALTHRAGVVVADNAEELELAILAILNSSTGGPATSVQINDSRGELISSLRAFIDND</sequence>
<reference evidence="2 3" key="1">
    <citation type="submission" date="2018-06" db="EMBL/GenBank/DDBJ databases">
        <title>Genomic Encyclopedia of Type Strains, Phase IV (KMG-IV): sequencing the most valuable type-strain genomes for metagenomic binning, comparative biology and taxonomic classification.</title>
        <authorList>
            <person name="Goeker M."/>
        </authorList>
    </citation>
    <scope>NUCLEOTIDE SEQUENCE [LARGE SCALE GENOMIC DNA]</scope>
    <source>
        <strain evidence="2 3">DSM 24032</strain>
    </source>
</reference>
<dbReference type="AlphaFoldDB" id="A0A395JN23"/>
<keyword evidence="2" id="KW-0808">Transferase</keyword>
<evidence type="ECO:0000313" key="3">
    <source>
        <dbReference type="Proteomes" id="UP000253083"/>
    </source>
</evidence>
<feature type="domain" description="Glycosyl transferase family 28 C-terminal" evidence="1">
    <location>
        <begin position="22"/>
        <end position="148"/>
    </location>
</feature>
<dbReference type="Pfam" id="PF04101">
    <property type="entry name" value="Glyco_tran_28_C"/>
    <property type="match status" value="1"/>
</dbReference>
<comment type="caution">
    <text evidence="2">The sequence shown here is derived from an EMBL/GenBank/DDBJ whole genome shotgun (WGS) entry which is preliminary data.</text>
</comment>
<keyword evidence="3" id="KW-1185">Reference proteome</keyword>
<evidence type="ECO:0000313" key="2">
    <source>
        <dbReference type="EMBL" id="RBP52949.1"/>
    </source>
</evidence>
<dbReference type="InParanoid" id="A0A395JN23"/>
<dbReference type="InterPro" id="IPR007235">
    <property type="entry name" value="Glyco_trans_28_C"/>
</dbReference>
<dbReference type="EMBL" id="QNRT01000001">
    <property type="protein sequence ID" value="RBP52949.1"/>
    <property type="molecule type" value="Genomic_DNA"/>
</dbReference>
<protein>
    <submittedName>
        <fullName evidence="2">UDP-N-acetylglucosamine transferase subunit ALG13</fullName>
    </submittedName>
</protein>
<evidence type="ECO:0000259" key="1">
    <source>
        <dbReference type="Pfam" id="PF04101"/>
    </source>
</evidence>
<name>A0A395JN23_9GAMM</name>
<accession>A0A395JN23</accession>
<dbReference type="SUPFAM" id="SSF53756">
    <property type="entry name" value="UDP-Glycosyltransferase/glycogen phosphorylase"/>
    <property type="match status" value="1"/>
</dbReference>
<gene>
    <name evidence="2" type="ORF">DFR28_101333</name>
</gene>
<dbReference type="GO" id="GO:0016758">
    <property type="term" value="F:hexosyltransferase activity"/>
    <property type="evidence" value="ECO:0007669"/>
    <property type="project" value="InterPro"/>
</dbReference>
<dbReference type="Gene3D" id="3.40.50.2000">
    <property type="entry name" value="Glycogen Phosphorylase B"/>
    <property type="match status" value="1"/>
</dbReference>
<dbReference type="RefSeq" id="WP_113952559.1">
    <property type="nucleotide sequence ID" value="NZ_QNRT01000001.1"/>
</dbReference>
<dbReference type="Proteomes" id="UP000253083">
    <property type="component" value="Unassembled WGS sequence"/>
</dbReference>